<dbReference type="PANTHER" id="PTHR32089:SF112">
    <property type="entry name" value="LYSOZYME-LIKE PROTEIN-RELATED"/>
    <property type="match status" value="1"/>
</dbReference>
<dbReference type="SMART" id="SM00283">
    <property type="entry name" value="MA"/>
    <property type="match status" value="1"/>
</dbReference>
<reference evidence="7 8" key="1">
    <citation type="submission" date="2024-02" db="EMBL/GenBank/DDBJ databases">
        <title>Bacterial strain from lacustrine sediment.</title>
        <authorList>
            <person name="Petit C."/>
            <person name="Fadhlaoui K."/>
        </authorList>
    </citation>
    <scope>NUCLEOTIDE SEQUENCE [LARGE SCALE GENOMIC DNA]</scope>
    <source>
        <strain evidence="7 8">IPX-CK</strain>
    </source>
</reference>
<keyword evidence="8" id="KW-1185">Reference proteome</keyword>
<dbReference type="PROSITE" id="PS50111">
    <property type="entry name" value="CHEMOTAXIS_TRANSDUC_2"/>
    <property type="match status" value="1"/>
</dbReference>
<dbReference type="PROSITE" id="PS50885">
    <property type="entry name" value="HAMP"/>
    <property type="match status" value="1"/>
</dbReference>
<comment type="similarity">
    <text evidence="2">Belongs to the methyl-accepting chemotaxis (MCP) protein family.</text>
</comment>
<evidence type="ECO:0000313" key="7">
    <source>
        <dbReference type="EMBL" id="XAH73866.1"/>
    </source>
</evidence>
<proteinExistence type="inferred from homology"/>
<dbReference type="InterPro" id="IPR004089">
    <property type="entry name" value="MCPsignal_dom"/>
</dbReference>
<sequence>MSVNREKKQKANKNVPKNEKLKSSIGTKIYIQILLISLVAMAVIWFMVSSLQKISDANEKIIDKQVVEVEAISEISRDFSYINGQVLIHVLTDREGDMESIGEGINERIAELDVKTKAFDSLLCKDDARREDFDKFAADYARYKKTVESLLNTSKVNKQQAEVSATSNLSMFDANIEGYIDSIIEYTNGEMGREQASIADIFETVPYIAFGSFAFFAISIVISIIVISLTVVRPVKKSTKQIDMIVNGIKEKEGDLTQRIEVRSRDEIGRFSSGINDFLGLVQNIISSMIASCSELGIQGKVVEKNVGNANEKADNISATMQELAAGMEEVSATITMLNEDTLNMENSVVQAAGKAARGSDYAKDVKVKAHEVEQRAINSKAKAVNIIASIDTSVSESVENSKQIYKITELTEEILGIASKTNLLALNASIEAARAGEAGRGFAVVADEIRALADNSRNTANYIQNISGEVVGHVEDLANDTQEILSFIHKNVLEDYETLERTGKEYFEAAEEMDGIMEDFKTCMSELLYLVKKINKANDGINTTVGDSTQEITGVAEDTSELSENMGQIVRALQEVNDVVERLEGSVSHFIKY</sequence>
<evidence type="ECO:0000256" key="2">
    <source>
        <dbReference type="ARBA" id="ARBA00029447"/>
    </source>
</evidence>
<dbReference type="PANTHER" id="PTHR32089">
    <property type="entry name" value="METHYL-ACCEPTING CHEMOTAXIS PROTEIN MCPB"/>
    <property type="match status" value="1"/>
</dbReference>
<accession>A0ABZ3EUK3</accession>
<dbReference type="Gene3D" id="1.10.287.950">
    <property type="entry name" value="Methyl-accepting chemotaxis protein"/>
    <property type="match status" value="1"/>
</dbReference>
<organism evidence="7 8">
    <name type="scientific">Kineothrix sedimenti</name>
    <dbReference type="NCBI Taxonomy" id="3123317"/>
    <lineage>
        <taxon>Bacteria</taxon>
        <taxon>Bacillati</taxon>
        <taxon>Bacillota</taxon>
        <taxon>Clostridia</taxon>
        <taxon>Lachnospirales</taxon>
        <taxon>Lachnospiraceae</taxon>
        <taxon>Kineothrix</taxon>
    </lineage>
</organism>
<dbReference type="Pfam" id="PF12729">
    <property type="entry name" value="4HB_MCP_1"/>
    <property type="match status" value="1"/>
</dbReference>
<gene>
    <name evidence="7" type="ORF">V6984_20565</name>
</gene>
<keyword evidence="4" id="KW-1133">Transmembrane helix</keyword>
<dbReference type="Proteomes" id="UP001451571">
    <property type="component" value="Chromosome"/>
</dbReference>
<evidence type="ECO:0000256" key="1">
    <source>
        <dbReference type="ARBA" id="ARBA00023224"/>
    </source>
</evidence>
<dbReference type="CDD" id="cd06225">
    <property type="entry name" value="HAMP"/>
    <property type="match status" value="1"/>
</dbReference>
<keyword evidence="4" id="KW-0472">Membrane</keyword>
<dbReference type="Pfam" id="PF00672">
    <property type="entry name" value="HAMP"/>
    <property type="match status" value="1"/>
</dbReference>
<dbReference type="EMBL" id="CP146256">
    <property type="protein sequence ID" value="XAH73866.1"/>
    <property type="molecule type" value="Genomic_DNA"/>
</dbReference>
<dbReference type="SUPFAM" id="SSF58104">
    <property type="entry name" value="Methyl-accepting chemotaxis protein (MCP) signaling domain"/>
    <property type="match status" value="1"/>
</dbReference>
<keyword evidence="1 3" id="KW-0807">Transducer</keyword>
<name>A0ABZ3EUK3_9FIRM</name>
<protein>
    <submittedName>
        <fullName evidence="7">Methyl-accepting chemotaxis protein</fullName>
    </submittedName>
</protein>
<feature type="transmembrane region" description="Helical" evidence="4">
    <location>
        <begin position="29"/>
        <end position="48"/>
    </location>
</feature>
<dbReference type="RefSeq" id="WP_342757467.1">
    <property type="nucleotide sequence ID" value="NZ_CP146256.1"/>
</dbReference>
<dbReference type="Gene3D" id="6.10.340.10">
    <property type="match status" value="1"/>
</dbReference>
<feature type="domain" description="Methyl-accepting transducer" evidence="5">
    <location>
        <begin position="292"/>
        <end position="568"/>
    </location>
</feature>
<evidence type="ECO:0000256" key="3">
    <source>
        <dbReference type="PROSITE-ProRule" id="PRU00284"/>
    </source>
</evidence>
<dbReference type="InterPro" id="IPR024478">
    <property type="entry name" value="HlyB_4HB_MCP"/>
</dbReference>
<dbReference type="InterPro" id="IPR003660">
    <property type="entry name" value="HAMP_dom"/>
</dbReference>
<feature type="transmembrane region" description="Helical" evidence="4">
    <location>
        <begin position="207"/>
        <end position="232"/>
    </location>
</feature>
<evidence type="ECO:0000259" key="6">
    <source>
        <dbReference type="PROSITE" id="PS50885"/>
    </source>
</evidence>
<evidence type="ECO:0000256" key="4">
    <source>
        <dbReference type="SAM" id="Phobius"/>
    </source>
</evidence>
<evidence type="ECO:0000259" key="5">
    <source>
        <dbReference type="PROSITE" id="PS50111"/>
    </source>
</evidence>
<dbReference type="SMART" id="SM00304">
    <property type="entry name" value="HAMP"/>
    <property type="match status" value="1"/>
</dbReference>
<feature type="domain" description="HAMP" evidence="6">
    <location>
        <begin position="229"/>
        <end position="287"/>
    </location>
</feature>
<dbReference type="Pfam" id="PF00015">
    <property type="entry name" value="MCPsignal"/>
    <property type="match status" value="1"/>
</dbReference>
<evidence type="ECO:0000313" key="8">
    <source>
        <dbReference type="Proteomes" id="UP001451571"/>
    </source>
</evidence>
<keyword evidence="4" id="KW-0812">Transmembrane</keyword>